<reference evidence="2 3" key="1">
    <citation type="submission" date="2015-12" db="EMBL/GenBank/DDBJ databases">
        <authorList>
            <person name="Shamseldin A."/>
            <person name="Moawad H."/>
            <person name="Abd El-Rahim W.M."/>
            <person name="Sadowsky M.J."/>
        </authorList>
    </citation>
    <scope>NUCLEOTIDE SEQUENCE [LARGE SCALE GENOMIC DNA]</scope>
    <source>
        <strain evidence="2 3">S43</strain>
    </source>
</reference>
<keyword evidence="1" id="KW-1133">Transmembrane helix</keyword>
<keyword evidence="1" id="KW-0812">Transmembrane</keyword>
<comment type="caution">
    <text evidence="2">The sequence shown here is derived from an EMBL/GenBank/DDBJ whole genome shotgun (WGS) entry which is preliminary data.</text>
</comment>
<accession>A0A2N4T3N8</accession>
<proteinExistence type="predicted"/>
<organism evidence="2 3">
    <name type="scientific">Kocuria flava</name>
    <dbReference type="NCBI Taxonomy" id="446860"/>
    <lineage>
        <taxon>Bacteria</taxon>
        <taxon>Bacillati</taxon>
        <taxon>Actinomycetota</taxon>
        <taxon>Actinomycetes</taxon>
        <taxon>Micrococcales</taxon>
        <taxon>Micrococcaceae</taxon>
        <taxon>Kocuria</taxon>
    </lineage>
</organism>
<evidence type="ECO:0000313" key="3">
    <source>
        <dbReference type="Proteomes" id="UP000234632"/>
    </source>
</evidence>
<feature type="transmembrane region" description="Helical" evidence="1">
    <location>
        <begin position="29"/>
        <end position="51"/>
    </location>
</feature>
<dbReference type="EMBL" id="LOMZ01000001">
    <property type="protein sequence ID" value="PLC12835.1"/>
    <property type="molecule type" value="Genomic_DNA"/>
</dbReference>
<protein>
    <submittedName>
        <fullName evidence="2">Uncharacterized protein</fullName>
    </submittedName>
</protein>
<sequence>MVGLFFLAVLAGLFVGVPVYLMIAFRSPWLLFTLVFVAAGVLLLVKTVSLVRRGAWHARHRSTCTLHEAGIETTEWSTVGADAPVRRSIPWADVASVVASYRTVRRIILVQNGGGALTESAPVLHVLFDQDGRRQIASVHFSSHQDPAVDTWITELRKHGVELGYTARALSWRCETYLSTEAQLGYFATTEEVIPFPATGGWLENAVRLENRWHRHTGRLQEQAGTDLPR</sequence>
<name>A0A2N4T3N8_9MICC</name>
<evidence type="ECO:0000256" key="1">
    <source>
        <dbReference type="SAM" id="Phobius"/>
    </source>
</evidence>
<dbReference type="RefSeq" id="WP_101852370.1">
    <property type="nucleotide sequence ID" value="NZ_LOMZ01000001.1"/>
</dbReference>
<keyword evidence="1" id="KW-0472">Membrane</keyword>
<dbReference type="Proteomes" id="UP000234632">
    <property type="component" value="Unassembled WGS sequence"/>
</dbReference>
<gene>
    <name evidence="2" type="ORF">AUQ48_12100</name>
</gene>
<evidence type="ECO:0000313" key="2">
    <source>
        <dbReference type="EMBL" id="PLC12835.1"/>
    </source>
</evidence>
<dbReference type="AlphaFoldDB" id="A0A2N4T3N8"/>
<feature type="transmembrane region" description="Helical" evidence="1">
    <location>
        <begin position="5"/>
        <end position="23"/>
    </location>
</feature>